<comment type="caution">
    <text evidence="3">The sequence shown here is derived from an EMBL/GenBank/DDBJ whole genome shotgun (WGS) entry which is preliminary data.</text>
</comment>
<evidence type="ECO:0000313" key="3">
    <source>
        <dbReference type="EMBL" id="PSS33515.1"/>
    </source>
</evidence>
<organism evidence="3 4">
    <name type="scientific">Actinidia chinensis var. chinensis</name>
    <name type="common">Chinese soft-hair kiwi</name>
    <dbReference type="NCBI Taxonomy" id="1590841"/>
    <lineage>
        <taxon>Eukaryota</taxon>
        <taxon>Viridiplantae</taxon>
        <taxon>Streptophyta</taxon>
        <taxon>Embryophyta</taxon>
        <taxon>Tracheophyta</taxon>
        <taxon>Spermatophyta</taxon>
        <taxon>Magnoliopsida</taxon>
        <taxon>eudicotyledons</taxon>
        <taxon>Gunneridae</taxon>
        <taxon>Pentapetalae</taxon>
        <taxon>asterids</taxon>
        <taxon>Ericales</taxon>
        <taxon>Actinidiaceae</taxon>
        <taxon>Actinidia</taxon>
    </lineage>
</organism>
<sequence length="121" mass="13693">MMPSRRSWRSSASRSRKRERSEFRLLQEQASLVPRQERLDFLYDSGVAVGKGSSDGFKALEAFHKTDPQTASSSSAKVSPNTSWAWRNIMEGKKVLMAGMRWRIGDGSSICIDTDLWVPRP</sequence>
<dbReference type="InParanoid" id="A0A2R6RU33"/>
<dbReference type="AlphaFoldDB" id="A0A2R6RU33"/>
<proteinExistence type="inferred from homology"/>
<dbReference type="Gramene" id="PSS33515">
    <property type="protein sequence ID" value="PSS33515"/>
    <property type="gene ID" value="CEY00_Acc03902"/>
</dbReference>
<dbReference type="InterPro" id="IPR051376">
    <property type="entry name" value="CWC25_splicing_factor"/>
</dbReference>
<dbReference type="EMBL" id="NKQK01000003">
    <property type="protein sequence ID" value="PSS33515.1"/>
    <property type="molecule type" value="Genomic_DNA"/>
</dbReference>
<dbReference type="Proteomes" id="UP000241394">
    <property type="component" value="Chromosome LG3"/>
</dbReference>
<dbReference type="PANTHER" id="PTHR16196">
    <property type="entry name" value="CELL CYCLE CONTROL PROTEIN CWF25"/>
    <property type="match status" value="1"/>
</dbReference>
<evidence type="ECO:0000256" key="1">
    <source>
        <dbReference type="ARBA" id="ARBA00006695"/>
    </source>
</evidence>
<reference evidence="4" key="2">
    <citation type="journal article" date="2018" name="BMC Genomics">
        <title>A manually annotated Actinidia chinensis var. chinensis (kiwifruit) genome highlights the challenges associated with draft genomes and gene prediction in plants.</title>
        <authorList>
            <person name="Pilkington S.M."/>
            <person name="Crowhurst R."/>
            <person name="Hilario E."/>
            <person name="Nardozza S."/>
            <person name="Fraser L."/>
            <person name="Peng Y."/>
            <person name="Gunaseelan K."/>
            <person name="Simpson R."/>
            <person name="Tahir J."/>
            <person name="Deroles S.C."/>
            <person name="Templeton K."/>
            <person name="Luo Z."/>
            <person name="Davy M."/>
            <person name="Cheng C."/>
            <person name="McNeilage M."/>
            <person name="Scaglione D."/>
            <person name="Liu Y."/>
            <person name="Zhang Q."/>
            <person name="Datson P."/>
            <person name="De Silva N."/>
            <person name="Gardiner S.E."/>
            <person name="Bassett H."/>
            <person name="Chagne D."/>
            <person name="McCallum J."/>
            <person name="Dzierzon H."/>
            <person name="Deng C."/>
            <person name="Wang Y.Y."/>
            <person name="Barron L."/>
            <person name="Manako K."/>
            <person name="Bowen J."/>
            <person name="Foster T.M."/>
            <person name="Erridge Z.A."/>
            <person name="Tiffin H."/>
            <person name="Waite C.N."/>
            <person name="Davies K.M."/>
            <person name="Grierson E.P."/>
            <person name="Laing W.A."/>
            <person name="Kirk R."/>
            <person name="Chen X."/>
            <person name="Wood M."/>
            <person name="Montefiori M."/>
            <person name="Brummell D.A."/>
            <person name="Schwinn K.E."/>
            <person name="Catanach A."/>
            <person name="Fullerton C."/>
            <person name="Li D."/>
            <person name="Meiyalaghan S."/>
            <person name="Nieuwenhuizen N."/>
            <person name="Read N."/>
            <person name="Prakash R."/>
            <person name="Hunter D."/>
            <person name="Zhang H."/>
            <person name="McKenzie M."/>
            <person name="Knabel M."/>
            <person name="Harris A."/>
            <person name="Allan A.C."/>
            <person name="Gleave A."/>
            <person name="Chen A."/>
            <person name="Janssen B.J."/>
            <person name="Plunkett B."/>
            <person name="Ampomah-Dwamena C."/>
            <person name="Voogd C."/>
            <person name="Leif D."/>
            <person name="Lafferty D."/>
            <person name="Souleyre E.J.F."/>
            <person name="Varkonyi-Gasic E."/>
            <person name="Gambi F."/>
            <person name="Hanley J."/>
            <person name="Yao J.L."/>
            <person name="Cheung J."/>
            <person name="David K.M."/>
            <person name="Warren B."/>
            <person name="Marsh K."/>
            <person name="Snowden K.C."/>
            <person name="Lin-Wang K."/>
            <person name="Brian L."/>
            <person name="Martinez-Sanchez M."/>
            <person name="Wang M."/>
            <person name="Ileperuma N."/>
            <person name="Macnee N."/>
            <person name="Campin R."/>
            <person name="McAtee P."/>
            <person name="Drummond R.S.M."/>
            <person name="Espley R.V."/>
            <person name="Ireland H.S."/>
            <person name="Wu R."/>
            <person name="Atkinson R.G."/>
            <person name="Karunairetnam S."/>
            <person name="Bulley S."/>
            <person name="Chunkath S."/>
            <person name="Hanley Z."/>
            <person name="Storey R."/>
            <person name="Thrimawithana A.H."/>
            <person name="Thomson S."/>
            <person name="David C."/>
            <person name="Testolin R."/>
            <person name="Huang H."/>
            <person name="Hellens R.P."/>
            <person name="Schaffer R.J."/>
        </authorList>
    </citation>
    <scope>NUCLEOTIDE SEQUENCE [LARGE SCALE GENOMIC DNA]</scope>
    <source>
        <strain evidence="4">cv. Red5</strain>
    </source>
</reference>
<comment type="similarity">
    <text evidence="1">Belongs to the CWC25 family.</text>
</comment>
<dbReference type="GO" id="GO:0000398">
    <property type="term" value="P:mRNA splicing, via spliceosome"/>
    <property type="evidence" value="ECO:0007669"/>
    <property type="project" value="TreeGrafter"/>
</dbReference>
<dbReference type="PANTHER" id="PTHR16196:SF0">
    <property type="entry name" value="PRE-MRNA-SPLICING FACTOR CWC25 HOMOLOG"/>
    <property type="match status" value="1"/>
</dbReference>
<keyword evidence="4" id="KW-1185">Reference proteome</keyword>
<evidence type="ECO:0000313" key="4">
    <source>
        <dbReference type="Proteomes" id="UP000241394"/>
    </source>
</evidence>
<name>A0A2R6RU33_ACTCC</name>
<protein>
    <submittedName>
        <fullName evidence="3">Uncharacterized protein</fullName>
    </submittedName>
</protein>
<reference evidence="3 4" key="1">
    <citation type="submission" date="2017-07" db="EMBL/GenBank/DDBJ databases">
        <title>An improved, manually edited Actinidia chinensis var. chinensis (kiwifruit) genome highlights the challenges associated with draft genomes and gene prediction in plants.</title>
        <authorList>
            <person name="Pilkington S."/>
            <person name="Crowhurst R."/>
            <person name="Hilario E."/>
            <person name="Nardozza S."/>
            <person name="Fraser L."/>
            <person name="Peng Y."/>
            <person name="Gunaseelan K."/>
            <person name="Simpson R."/>
            <person name="Tahir J."/>
            <person name="Deroles S."/>
            <person name="Templeton K."/>
            <person name="Luo Z."/>
            <person name="Davy M."/>
            <person name="Cheng C."/>
            <person name="Mcneilage M."/>
            <person name="Scaglione D."/>
            <person name="Liu Y."/>
            <person name="Zhang Q."/>
            <person name="Datson P."/>
            <person name="De Silva N."/>
            <person name="Gardiner S."/>
            <person name="Bassett H."/>
            <person name="Chagne D."/>
            <person name="Mccallum J."/>
            <person name="Dzierzon H."/>
            <person name="Deng C."/>
            <person name="Wang Y.-Y."/>
            <person name="Barron N."/>
            <person name="Manako K."/>
            <person name="Bowen J."/>
            <person name="Foster T."/>
            <person name="Erridge Z."/>
            <person name="Tiffin H."/>
            <person name="Waite C."/>
            <person name="Davies K."/>
            <person name="Grierson E."/>
            <person name="Laing W."/>
            <person name="Kirk R."/>
            <person name="Chen X."/>
            <person name="Wood M."/>
            <person name="Montefiori M."/>
            <person name="Brummell D."/>
            <person name="Schwinn K."/>
            <person name="Catanach A."/>
            <person name="Fullerton C."/>
            <person name="Li D."/>
            <person name="Meiyalaghan S."/>
            <person name="Nieuwenhuizen N."/>
            <person name="Read N."/>
            <person name="Prakash R."/>
            <person name="Hunter D."/>
            <person name="Zhang H."/>
            <person name="Mckenzie M."/>
            <person name="Knabel M."/>
            <person name="Harris A."/>
            <person name="Allan A."/>
            <person name="Chen A."/>
            <person name="Janssen B."/>
            <person name="Plunkett B."/>
            <person name="Dwamena C."/>
            <person name="Voogd C."/>
            <person name="Leif D."/>
            <person name="Lafferty D."/>
            <person name="Souleyre E."/>
            <person name="Varkonyi-Gasic E."/>
            <person name="Gambi F."/>
            <person name="Hanley J."/>
            <person name="Yao J.-L."/>
            <person name="Cheung J."/>
            <person name="David K."/>
            <person name="Warren B."/>
            <person name="Marsh K."/>
            <person name="Snowden K."/>
            <person name="Lin-Wang K."/>
            <person name="Brian L."/>
            <person name="Martinez-Sanchez M."/>
            <person name="Wang M."/>
            <person name="Ileperuma N."/>
            <person name="Macnee N."/>
            <person name="Campin R."/>
            <person name="Mcatee P."/>
            <person name="Drummond R."/>
            <person name="Espley R."/>
            <person name="Ireland H."/>
            <person name="Wu R."/>
            <person name="Atkinson R."/>
            <person name="Karunairetnam S."/>
            <person name="Bulley S."/>
            <person name="Chunkath S."/>
            <person name="Hanley Z."/>
            <person name="Storey R."/>
            <person name="Thrimawithana A."/>
            <person name="Thomson S."/>
            <person name="David C."/>
            <person name="Testolin R."/>
        </authorList>
    </citation>
    <scope>NUCLEOTIDE SEQUENCE [LARGE SCALE GENOMIC DNA]</scope>
    <source>
        <strain evidence="4">cv. Red5</strain>
        <tissue evidence="3">Young leaf</tissue>
    </source>
</reference>
<accession>A0A2R6RU33</accession>
<dbReference type="GO" id="GO:0005684">
    <property type="term" value="C:U2-type spliceosomal complex"/>
    <property type="evidence" value="ECO:0007669"/>
    <property type="project" value="TreeGrafter"/>
</dbReference>
<dbReference type="OrthoDB" id="21123at2759"/>
<feature type="region of interest" description="Disordered" evidence="2">
    <location>
        <begin position="1"/>
        <end position="21"/>
    </location>
</feature>
<dbReference type="STRING" id="1590841.A0A2R6RU33"/>
<evidence type="ECO:0000256" key="2">
    <source>
        <dbReference type="SAM" id="MobiDB-lite"/>
    </source>
</evidence>
<gene>
    <name evidence="3" type="ORF">CEY00_Acc03902</name>
</gene>